<dbReference type="EMBL" id="MDTU01000001">
    <property type="protein sequence ID" value="ODN43710.1"/>
    <property type="molecule type" value="Genomic_DNA"/>
</dbReference>
<organism evidence="1 2">
    <name type="scientific">Piscirickettsia litoralis</name>
    <dbReference type="NCBI Taxonomy" id="1891921"/>
    <lineage>
        <taxon>Bacteria</taxon>
        <taxon>Pseudomonadati</taxon>
        <taxon>Pseudomonadota</taxon>
        <taxon>Gammaproteobacteria</taxon>
        <taxon>Thiotrichales</taxon>
        <taxon>Piscirickettsiaceae</taxon>
        <taxon>Piscirickettsia</taxon>
    </lineage>
</organism>
<reference evidence="1 2" key="1">
    <citation type="submission" date="2016-08" db="EMBL/GenBank/DDBJ databases">
        <title>Draft genome sequence of Candidatus Piscirickettsia litoralis, from seawater.</title>
        <authorList>
            <person name="Wan X."/>
            <person name="Lee A.J."/>
            <person name="Hou S."/>
            <person name="Donachie S.P."/>
        </authorList>
    </citation>
    <scope>NUCLEOTIDE SEQUENCE [LARGE SCALE GENOMIC DNA]</scope>
    <source>
        <strain evidence="1 2">Y2</strain>
    </source>
</reference>
<protein>
    <submittedName>
        <fullName evidence="1">Uncharacterized protein</fullName>
    </submittedName>
</protein>
<dbReference type="Proteomes" id="UP000094329">
    <property type="component" value="Unassembled WGS sequence"/>
</dbReference>
<accession>A0ABX3A5C0</accession>
<evidence type="ECO:0000313" key="1">
    <source>
        <dbReference type="EMBL" id="ODN43710.1"/>
    </source>
</evidence>
<proteinExistence type="predicted"/>
<gene>
    <name evidence="1" type="ORF">BGC07_13390</name>
</gene>
<name>A0ABX3A5C0_9GAMM</name>
<keyword evidence="2" id="KW-1185">Reference proteome</keyword>
<evidence type="ECO:0000313" key="2">
    <source>
        <dbReference type="Proteomes" id="UP000094329"/>
    </source>
</evidence>
<sequence>MNDLNLLTQHFSYLAITSLYLQNHIVAKRGNVDVRGSIVLNPDTYGMGSKNGYYQTAKPPVHKALTDMLSYLQSHSLITADQKAGYESAINNLFPDDADTSFKTYNQAINWIVHAFGPNVTYGPADNIWAGDTTGHTWVHTAVSDAKTIQTHVNAEAKYLLDNGVFSDAAPYKGLNPTFIAFDKYERNTFVKGNHVLANYFYSANDWSTYMQYVSGVSQYISNHVGDNKALPIMLFQTPGGHIPSTSEINWQYGSTAVDYILGDDSVCKQADVGVNNIAKMLNESLDSVYGSDNTGKYSTYLQYLYAPIQHQTYYTVHNGNCIMGGHMAELIQDHVFSVLWGGGSTTSISGPEDDGGYLSNKIKSYMSQPYDLQGNVIPQPYS</sequence>
<comment type="caution">
    <text evidence="1">The sequence shown here is derived from an EMBL/GenBank/DDBJ whole genome shotgun (WGS) entry which is preliminary data.</text>
</comment>